<gene>
    <name evidence="2" type="ORF">SG0102_27180</name>
</gene>
<dbReference type="EMBL" id="AP019309">
    <property type="protein sequence ID" value="BBH27784.1"/>
    <property type="molecule type" value="Genomic_DNA"/>
</dbReference>
<protein>
    <recommendedName>
        <fullName evidence="1">Thioredoxin-like fold domain-containing protein</fullName>
    </recommendedName>
</protein>
<dbReference type="InterPro" id="IPR036249">
    <property type="entry name" value="Thioredoxin-like_sf"/>
</dbReference>
<proteinExistence type="predicted"/>
<evidence type="ECO:0000259" key="1">
    <source>
        <dbReference type="Pfam" id="PF13098"/>
    </source>
</evidence>
<keyword evidence="3" id="KW-1185">Reference proteome</keyword>
<dbReference type="Pfam" id="PF13098">
    <property type="entry name" value="Thioredoxin_2"/>
    <property type="match status" value="1"/>
</dbReference>
<dbReference type="OrthoDB" id="5348456at2"/>
<dbReference type="SUPFAM" id="SSF52833">
    <property type="entry name" value="Thioredoxin-like"/>
    <property type="match status" value="1"/>
</dbReference>
<dbReference type="Gene3D" id="3.40.30.10">
    <property type="entry name" value="Glutaredoxin"/>
    <property type="match status" value="1"/>
</dbReference>
<dbReference type="PROSITE" id="PS51354">
    <property type="entry name" value="GLUTAREDOXIN_2"/>
    <property type="match status" value="1"/>
</dbReference>
<dbReference type="InterPro" id="IPR012336">
    <property type="entry name" value="Thioredoxin-like_fold"/>
</dbReference>
<sequence>MKKITMFYLDDCGYCHKAHKALDELMEENPAYKAIEIKKVEESQEPEYADQFDYYATPTFYVGDQKIFEAHIGMTYEQIKAEVKNVLDTALA</sequence>
<dbReference type="Proteomes" id="UP000268059">
    <property type="component" value="Chromosome"/>
</dbReference>
<dbReference type="AlphaFoldDB" id="A0A3G9JYB8"/>
<evidence type="ECO:0000313" key="3">
    <source>
        <dbReference type="Proteomes" id="UP000268059"/>
    </source>
</evidence>
<dbReference type="RefSeq" id="WP_125120481.1">
    <property type="nucleotide sequence ID" value="NZ_AP019309.1"/>
</dbReference>
<organism evidence="2 3">
    <name type="scientific">Intestinibaculum porci</name>
    <dbReference type="NCBI Taxonomy" id="2487118"/>
    <lineage>
        <taxon>Bacteria</taxon>
        <taxon>Bacillati</taxon>
        <taxon>Bacillota</taxon>
        <taxon>Erysipelotrichia</taxon>
        <taxon>Erysipelotrichales</taxon>
        <taxon>Erysipelotrichaceae</taxon>
        <taxon>Intestinibaculum</taxon>
    </lineage>
</organism>
<reference evidence="2 3" key="1">
    <citation type="submission" date="2018-11" db="EMBL/GenBank/DDBJ databases">
        <title>Novel Erysipelotrichaceae bacterium isolated from small intestine of a swine.</title>
        <authorList>
            <person name="Kim J.S."/>
            <person name="Choe H."/>
            <person name="Lee Y.R."/>
            <person name="Kim K.M."/>
            <person name="Park D.S."/>
        </authorList>
    </citation>
    <scope>NUCLEOTIDE SEQUENCE [LARGE SCALE GENOMIC DNA]</scope>
    <source>
        <strain evidence="2 3">SG0102</strain>
    </source>
</reference>
<feature type="domain" description="Thioredoxin-like fold" evidence="1">
    <location>
        <begin position="3"/>
        <end position="73"/>
    </location>
</feature>
<evidence type="ECO:0000313" key="2">
    <source>
        <dbReference type="EMBL" id="BBH27784.1"/>
    </source>
</evidence>
<dbReference type="InParanoid" id="A0A3G9JYB8"/>
<accession>A0A3G9JYB8</accession>
<dbReference type="KEGG" id="ebm:SG0102_27180"/>
<name>A0A3G9JYB8_9FIRM</name>